<evidence type="ECO:0000256" key="1">
    <source>
        <dbReference type="ARBA" id="ARBA00004123"/>
    </source>
</evidence>
<dbReference type="eggNOG" id="ENOG502QW5G">
    <property type="taxonomic scope" value="Eukaryota"/>
</dbReference>
<dbReference type="CDD" id="cd00067">
    <property type="entry name" value="GAL4"/>
    <property type="match status" value="1"/>
</dbReference>
<dbReference type="GO" id="GO:0005634">
    <property type="term" value="C:nucleus"/>
    <property type="evidence" value="ECO:0007669"/>
    <property type="project" value="UniProtKB-SubCell"/>
</dbReference>
<organism evidence="5 6">
    <name type="scientific">Pichia sorbitophila (strain ATCC MYA-4447 / BCRC 22081 / CBS 7064 / NBRC 10061 / NRRL Y-12695)</name>
    <name type="common">Hybrid yeast</name>
    <dbReference type="NCBI Taxonomy" id="559304"/>
    <lineage>
        <taxon>Eukaryota</taxon>
        <taxon>Fungi</taxon>
        <taxon>Dikarya</taxon>
        <taxon>Ascomycota</taxon>
        <taxon>Saccharomycotina</taxon>
        <taxon>Pichiomycetes</taxon>
        <taxon>Debaryomycetaceae</taxon>
        <taxon>Millerozyma</taxon>
    </lineage>
</organism>
<dbReference type="Proteomes" id="UP000005222">
    <property type="component" value="Chromosome I"/>
</dbReference>
<feature type="compositionally biased region" description="Polar residues" evidence="3">
    <location>
        <begin position="83"/>
        <end position="93"/>
    </location>
</feature>
<feature type="domain" description="Zn(2)-C6 fungal-type" evidence="4">
    <location>
        <begin position="23"/>
        <end position="53"/>
    </location>
</feature>
<protein>
    <submittedName>
        <fullName evidence="5">Piso0_002225 protein</fullName>
    </submittedName>
</protein>
<dbReference type="InterPro" id="IPR036864">
    <property type="entry name" value="Zn2-C6_fun-type_DNA-bd_sf"/>
</dbReference>
<dbReference type="AlphaFoldDB" id="G8YEG7"/>
<feature type="compositionally biased region" description="Polar residues" evidence="3">
    <location>
        <begin position="103"/>
        <end position="134"/>
    </location>
</feature>
<keyword evidence="2" id="KW-0539">Nucleus</keyword>
<reference evidence="5 6" key="1">
    <citation type="journal article" date="2012" name="G3 (Bethesda)">
        <title>Pichia sorbitophila, an interspecies yeast hybrid reveals early steps of genome resolution following polyploidization.</title>
        <authorList>
            <person name="Leh Louis V."/>
            <person name="Despons L."/>
            <person name="Friedrich A."/>
            <person name="Martin T."/>
            <person name="Durrens P."/>
            <person name="Casaregola S."/>
            <person name="Neuveglise C."/>
            <person name="Fairhead C."/>
            <person name="Marck C."/>
            <person name="Cruz J.A."/>
            <person name="Straub M.L."/>
            <person name="Kugler V."/>
            <person name="Sacerdot C."/>
            <person name="Uzunov Z."/>
            <person name="Thierry A."/>
            <person name="Weiss S."/>
            <person name="Bleykasten C."/>
            <person name="De Montigny J."/>
            <person name="Jacques N."/>
            <person name="Jung P."/>
            <person name="Lemaire M."/>
            <person name="Mallet S."/>
            <person name="Morel G."/>
            <person name="Richard G.F."/>
            <person name="Sarkar A."/>
            <person name="Savel G."/>
            <person name="Schacherer J."/>
            <person name="Seret M.L."/>
            <person name="Talla E."/>
            <person name="Samson G."/>
            <person name="Jubin C."/>
            <person name="Poulain J."/>
            <person name="Vacherie B."/>
            <person name="Barbe V."/>
            <person name="Pelletier E."/>
            <person name="Sherman D.J."/>
            <person name="Westhof E."/>
            <person name="Weissenbach J."/>
            <person name="Baret P.V."/>
            <person name="Wincker P."/>
            <person name="Gaillardin C."/>
            <person name="Dujon B."/>
            <person name="Souciet J.L."/>
        </authorList>
    </citation>
    <scope>NUCLEOTIDE SEQUENCE [LARGE SCALE GENOMIC DNA]</scope>
    <source>
        <strain evidence="6">ATCC MYA-4447 / BCRC 22081 / CBS 7064 / NBRC 10061 / NRRL Y-12695</strain>
    </source>
</reference>
<evidence type="ECO:0000313" key="5">
    <source>
        <dbReference type="EMBL" id="CCE81566.1"/>
    </source>
</evidence>
<dbReference type="SUPFAM" id="SSF57701">
    <property type="entry name" value="Zn2/Cys6 DNA-binding domain"/>
    <property type="match status" value="1"/>
</dbReference>
<dbReference type="OrthoDB" id="424974at2759"/>
<dbReference type="GO" id="GO:0045944">
    <property type="term" value="P:positive regulation of transcription by RNA polymerase II"/>
    <property type="evidence" value="ECO:0007669"/>
    <property type="project" value="TreeGrafter"/>
</dbReference>
<gene>
    <name evidence="5" type="primary">Piso0_002225</name>
    <name evidence="5" type="ORF">GNLVRS01_PISO0I05596g</name>
</gene>
<dbReference type="FunCoup" id="G8YEG7">
    <property type="interactions" value="107"/>
</dbReference>
<dbReference type="STRING" id="559304.G8YEG7"/>
<dbReference type="PANTHER" id="PTHR37534">
    <property type="entry name" value="TRANSCRIPTIONAL ACTIVATOR PROTEIN UGA3"/>
    <property type="match status" value="1"/>
</dbReference>
<dbReference type="PROSITE" id="PS00463">
    <property type="entry name" value="ZN2_CY6_FUNGAL_1"/>
    <property type="match status" value="1"/>
</dbReference>
<evidence type="ECO:0000256" key="2">
    <source>
        <dbReference type="ARBA" id="ARBA00023242"/>
    </source>
</evidence>
<dbReference type="InParanoid" id="G8YEG7"/>
<dbReference type="Gene3D" id="4.10.240.10">
    <property type="entry name" value="Zn(2)-C6 fungal-type DNA-binding domain"/>
    <property type="match status" value="1"/>
</dbReference>
<dbReference type="Pfam" id="PF00172">
    <property type="entry name" value="Zn_clus"/>
    <property type="match status" value="1"/>
</dbReference>
<dbReference type="GO" id="GO:0000976">
    <property type="term" value="F:transcription cis-regulatory region binding"/>
    <property type="evidence" value="ECO:0007669"/>
    <property type="project" value="TreeGrafter"/>
</dbReference>
<dbReference type="GO" id="GO:0000981">
    <property type="term" value="F:DNA-binding transcription factor activity, RNA polymerase II-specific"/>
    <property type="evidence" value="ECO:0007669"/>
    <property type="project" value="InterPro"/>
</dbReference>
<dbReference type="InterPro" id="IPR001138">
    <property type="entry name" value="Zn2Cys6_DnaBD"/>
</dbReference>
<comment type="subcellular location">
    <subcellularLocation>
        <location evidence="1">Nucleus</location>
    </subcellularLocation>
</comment>
<keyword evidence="6" id="KW-1185">Reference proteome</keyword>
<dbReference type="PROSITE" id="PS50048">
    <property type="entry name" value="ZN2_CY6_FUNGAL_2"/>
    <property type="match status" value="1"/>
</dbReference>
<dbReference type="EMBL" id="FO082051">
    <property type="protein sequence ID" value="CCE81566.1"/>
    <property type="molecule type" value="Genomic_DNA"/>
</dbReference>
<dbReference type="SMART" id="SM00066">
    <property type="entry name" value="GAL4"/>
    <property type="match status" value="1"/>
</dbReference>
<name>G8YEG7_PICSO</name>
<dbReference type="OMA" id="YWFVSFE"/>
<feature type="region of interest" description="Disordered" evidence="3">
    <location>
        <begin position="68"/>
        <end position="136"/>
    </location>
</feature>
<dbReference type="Pfam" id="PF11951">
    <property type="entry name" value="Fungal_trans_2"/>
    <property type="match status" value="1"/>
</dbReference>
<evidence type="ECO:0000256" key="3">
    <source>
        <dbReference type="SAM" id="MobiDB-lite"/>
    </source>
</evidence>
<accession>G8YEG7</accession>
<sequence length="718" mass="83006">MSTGVIKFMSPKRKKKREYSKNGCRECKRRKIKCDEGKPECWQCKRLKKVCSYPETGERVLRVSKRRIDGSEERYSSAEFQGESMSPETSTVDPKSRLDLHAGNQNRRNSHFSNVSHSPNSDSRMSGVASSSSKGPILQGVNAQEKENINRNYVPSSKGIDYGMHPTSVNLNKDVLTNKDFSPIESTSTDTIGNDNMFPFDSSINDSDFNQNDLAVLAMDLNHIVNDIMFEFNYDGKSDKENSRPHVFNDTNNDMMTDNLNNKNIYDVNEDEYLPKNIPYDYIKVKESHEKLYLEEFYNDLANVLLPFRPYDPNAGEYINPVRDILLYCASKESFLLAAILAQGARISFKKYRLQEDENAYCYYLSTCLKLLEPALKYNKEEKHKSVLTFNIEAVLLTVLLLTTENALNTKQDWRKHLRGAKDILLKYAAKNPKGYKSGNSKILIFCKYWYISFEILAGLSSRLGGTLRTDKELDLLITTGDDYEISVLRELRLISSNNFNLLCGFHNSCIFTIRDLIKVLNKFRQKKEFLPTDSFEYLRLLSEFYRQSQIEFVDKECIILASKLKHGVRLEENLLDPIDNNKQLISWMDSSHQAYVLASIITILTKCFKMTYDSLQIQIFIEKLISLISFLESIQKEQDIMKYSIMMIQWPILVAGMNCDEKYRLVIMKFFRLSAQIGSGSAGFSLRQINQIWKRRLNNEIEEEASDYEKDVDIITY</sequence>
<dbReference type="GO" id="GO:0008270">
    <property type="term" value="F:zinc ion binding"/>
    <property type="evidence" value="ECO:0007669"/>
    <property type="project" value="InterPro"/>
</dbReference>
<dbReference type="PANTHER" id="PTHR37534:SF49">
    <property type="entry name" value="LYSINE BIOSYNTHESIS REGULATORY PROTEIN LYS14"/>
    <property type="match status" value="1"/>
</dbReference>
<proteinExistence type="predicted"/>
<dbReference type="InterPro" id="IPR021858">
    <property type="entry name" value="Fun_TF"/>
</dbReference>
<evidence type="ECO:0000313" key="6">
    <source>
        <dbReference type="Proteomes" id="UP000005222"/>
    </source>
</evidence>
<evidence type="ECO:0000259" key="4">
    <source>
        <dbReference type="PROSITE" id="PS50048"/>
    </source>
</evidence>
<dbReference type="HOGENOM" id="CLU_014489_1_0_1"/>